<dbReference type="STRING" id="84521.SAMN04487994_103122"/>
<dbReference type="AlphaFoldDB" id="A0A2N6SQF6"/>
<dbReference type="Proteomes" id="UP000235682">
    <property type="component" value="Unassembled WGS sequence"/>
</dbReference>
<dbReference type="GO" id="GO:0016787">
    <property type="term" value="F:hydrolase activity"/>
    <property type="evidence" value="ECO:0007669"/>
    <property type="project" value="UniProtKB-KW"/>
</dbReference>
<evidence type="ECO:0000313" key="2">
    <source>
        <dbReference type="Proteomes" id="UP000235682"/>
    </source>
</evidence>
<dbReference type="EMBL" id="PNHE01000001">
    <property type="protein sequence ID" value="PMC59276.1"/>
    <property type="molecule type" value="Genomic_DNA"/>
</dbReference>
<keyword evidence="1" id="KW-0378">Hydrolase</keyword>
<name>A0A2N6SQF6_9LACT</name>
<protein>
    <submittedName>
        <fullName evidence="1">Hydrolase</fullName>
    </submittedName>
</protein>
<comment type="caution">
    <text evidence="1">The sequence shown here is derived from an EMBL/GenBank/DDBJ whole genome shotgun (WGS) entry which is preliminary data.</text>
</comment>
<dbReference type="InterPro" id="IPR013785">
    <property type="entry name" value="Aldolase_TIM"/>
</dbReference>
<accession>A0A2N6SQF6</accession>
<sequence>MSSTKDRMIPTFRSELHTRIIETPPEIYQASGIKIFGRRIKSFIFTTDVALIRNHNAHAVFAVYPFTPKEIIMKAIIDTASVPVFTGVGGGTTSGERSVRLAFEAEQLGAYGVVVNAPIASETITAISRLIDIPVIATISSFETDFKAKLQAGADILNVSAGARTTELVAHIRQTVGLDVPIIATGGKTGESILETIRAGANCIIYTPPTNSEITAALMKSYR</sequence>
<gene>
    <name evidence="1" type="ORF">CJ205_00210</name>
</gene>
<reference evidence="1 2" key="1">
    <citation type="submission" date="2017-09" db="EMBL/GenBank/DDBJ databases">
        <title>Bacterial strain isolated from the female urinary microbiota.</title>
        <authorList>
            <person name="Thomas-White K."/>
            <person name="Kumar N."/>
            <person name="Forster S."/>
            <person name="Putonti C."/>
            <person name="Lawley T."/>
            <person name="Wolfe A.J."/>
        </authorList>
    </citation>
    <scope>NUCLEOTIDE SEQUENCE [LARGE SCALE GENOMIC DNA]</scope>
    <source>
        <strain evidence="1 2">UMB0852</strain>
    </source>
</reference>
<organism evidence="1 2">
    <name type="scientific">Dolosicoccus paucivorans</name>
    <dbReference type="NCBI Taxonomy" id="84521"/>
    <lineage>
        <taxon>Bacteria</taxon>
        <taxon>Bacillati</taxon>
        <taxon>Bacillota</taxon>
        <taxon>Bacilli</taxon>
        <taxon>Lactobacillales</taxon>
        <taxon>Aerococcaceae</taxon>
        <taxon>Dolosicoccus</taxon>
    </lineage>
</organism>
<keyword evidence="2" id="KW-1185">Reference proteome</keyword>
<proteinExistence type="predicted"/>
<dbReference type="Gene3D" id="3.20.20.70">
    <property type="entry name" value="Aldolase class I"/>
    <property type="match status" value="1"/>
</dbReference>
<dbReference type="SUPFAM" id="SSF51395">
    <property type="entry name" value="FMN-linked oxidoreductases"/>
    <property type="match status" value="1"/>
</dbReference>
<evidence type="ECO:0000313" key="1">
    <source>
        <dbReference type="EMBL" id="PMC59276.1"/>
    </source>
</evidence>